<feature type="domain" description="Nose resistant-to-fluoxetine protein N-terminal" evidence="3">
    <location>
        <begin position="2"/>
        <end position="89"/>
    </location>
</feature>
<feature type="domain" description="Acyltransferase 3" evidence="2">
    <location>
        <begin position="176"/>
        <end position="538"/>
    </location>
</feature>
<dbReference type="Proteomes" id="UP000015102">
    <property type="component" value="Unassembled WGS sequence"/>
</dbReference>
<feature type="transmembrane region" description="Helical" evidence="1">
    <location>
        <begin position="117"/>
        <end position="139"/>
    </location>
</feature>
<feature type="transmembrane region" description="Helical" evidence="1">
    <location>
        <begin position="408"/>
        <end position="429"/>
    </location>
</feature>
<keyword evidence="1" id="KW-1133">Transmembrane helix</keyword>
<feature type="transmembrane region" description="Helical" evidence="1">
    <location>
        <begin position="184"/>
        <end position="204"/>
    </location>
</feature>
<feature type="transmembrane region" description="Helical" evidence="1">
    <location>
        <begin position="224"/>
        <end position="244"/>
    </location>
</feature>
<protein>
    <submittedName>
        <fullName evidence="4">Uncharacterized protein</fullName>
    </submittedName>
</protein>
<dbReference type="InterPro" id="IPR002656">
    <property type="entry name" value="Acyl_transf_3_dom"/>
</dbReference>
<keyword evidence="1" id="KW-0472">Membrane</keyword>
<name>T1H4L3_MEGSC</name>
<dbReference type="AlphaFoldDB" id="T1H4L3"/>
<evidence type="ECO:0000259" key="2">
    <source>
        <dbReference type="Pfam" id="PF01757"/>
    </source>
</evidence>
<dbReference type="OMA" id="IDSWGSF"/>
<keyword evidence="1" id="KW-0812">Transmembrane</keyword>
<feature type="transmembrane region" description="Helical" evidence="1">
    <location>
        <begin position="307"/>
        <end position="326"/>
    </location>
</feature>
<dbReference type="InterPro" id="IPR006621">
    <property type="entry name" value="Nose-resist-to-fluoxetine_N"/>
</dbReference>
<feature type="transmembrane region" description="Helical" evidence="1">
    <location>
        <begin position="449"/>
        <end position="469"/>
    </location>
</feature>
<dbReference type="EMBL" id="CAQQ02383202">
    <property type="status" value="NOT_ANNOTATED_CDS"/>
    <property type="molecule type" value="Genomic_DNA"/>
</dbReference>
<keyword evidence="5" id="KW-1185">Reference proteome</keyword>
<dbReference type="GO" id="GO:0016747">
    <property type="term" value="F:acyltransferase activity, transferring groups other than amino-acyl groups"/>
    <property type="evidence" value="ECO:0007669"/>
    <property type="project" value="InterPro"/>
</dbReference>
<dbReference type="Pfam" id="PF20146">
    <property type="entry name" value="NRF"/>
    <property type="match status" value="1"/>
</dbReference>
<sequence length="544" mass="61965">MDLGNFQQCIHIDFSTDSSVTTKETNIVGKYCQARIPIQEIINLVKPHNALVDYYTRSHVDGPAPEPPIALGIGICIPKVCNRKKIAGILTNALKGVKVEVNNCSTNDRPDLEAIDYVAICIFGIIGLLLALSTFYDWYTDKMELPKKQEYLAFSLIYNSHKLFAINLKPGPNSINCLHGIRSLSMIWVVLGHTLLWYLIFPIMNLRTVVAWKQTAMALVYETGIIAVDTFFFLSGLLIAWMGFKELERTKGKLNVIMIQFYEVLWIWSKLAYLFDYTNYPCEKTWWRTMLFINNYENDLTCIGQTWYLAVDMQLFLVSPIILLGLYKWGKKFMPVLVVASALSIGCVYATYIKNDYTGVLSIDDIATDRMAKTYVGTHTRYTVWLMGIAFGYILTQFKNKEVKIPMFYNLLAWSAALTIVFSVIFGPYNSQQPGYESSAAEAATYDAFSRVGWGVALSWIIFACHHGYGGVINDFLSHPVWQIISKLSFCMYMTHFTVQVIIYGNFQTSLYFSNFDAMGKFWTSFGFTLMASIFLVLTLKLLR</sequence>
<feature type="transmembrane region" description="Helical" evidence="1">
    <location>
        <begin position="333"/>
        <end position="352"/>
    </location>
</feature>
<evidence type="ECO:0000313" key="5">
    <source>
        <dbReference type="Proteomes" id="UP000015102"/>
    </source>
</evidence>
<evidence type="ECO:0000259" key="3">
    <source>
        <dbReference type="Pfam" id="PF20146"/>
    </source>
</evidence>
<accession>T1H4L3</accession>
<feature type="transmembrane region" description="Helical" evidence="1">
    <location>
        <begin position="379"/>
        <end position="396"/>
    </location>
</feature>
<reference evidence="4" key="2">
    <citation type="submission" date="2015-06" db="UniProtKB">
        <authorList>
            <consortium name="EnsemblMetazoa"/>
        </authorList>
    </citation>
    <scope>IDENTIFICATION</scope>
</reference>
<dbReference type="EnsemblMetazoa" id="MESCA011225-RA">
    <property type="protein sequence ID" value="MESCA011225-PA"/>
    <property type="gene ID" value="MESCA011225"/>
</dbReference>
<feature type="transmembrane region" description="Helical" evidence="1">
    <location>
        <begin position="481"/>
        <end position="503"/>
    </location>
</feature>
<evidence type="ECO:0000256" key="1">
    <source>
        <dbReference type="SAM" id="Phobius"/>
    </source>
</evidence>
<dbReference type="InterPro" id="IPR052728">
    <property type="entry name" value="O2_lipid_transport_reg"/>
</dbReference>
<proteinExistence type="predicted"/>
<dbReference type="HOGENOM" id="CLU_007874_2_2_1"/>
<reference evidence="5" key="1">
    <citation type="submission" date="2013-02" db="EMBL/GenBank/DDBJ databases">
        <authorList>
            <person name="Hughes D."/>
        </authorList>
    </citation>
    <scope>NUCLEOTIDE SEQUENCE</scope>
    <source>
        <strain>Durham</strain>
        <strain evidence="5">NC isolate 2 -- Noor lab</strain>
    </source>
</reference>
<dbReference type="PANTHER" id="PTHR11161">
    <property type="entry name" value="O-ACYLTRANSFERASE"/>
    <property type="match status" value="1"/>
</dbReference>
<organism evidence="4 5">
    <name type="scientific">Megaselia scalaris</name>
    <name type="common">Humpbacked fly</name>
    <name type="synonym">Phora scalaris</name>
    <dbReference type="NCBI Taxonomy" id="36166"/>
    <lineage>
        <taxon>Eukaryota</taxon>
        <taxon>Metazoa</taxon>
        <taxon>Ecdysozoa</taxon>
        <taxon>Arthropoda</taxon>
        <taxon>Hexapoda</taxon>
        <taxon>Insecta</taxon>
        <taxon>Pterygota</taxon>
        <taxon>Neoptera</taxon>
        <taxon>Endopterygota</taxon>
        <taxon>Diptera</taxon>
        <taxon>Brachycera</taxon>
        <taxon>Muscomorpha</taxon>
        <taxon>Platypezoidea</taxon>
        <taxon>Phoridae</taxon>
        <taxon>Megaseliini</taxon>
        <taxon>Megaselia</taxon>
    </lineage>
</organism>
<dbReference type="Pfam" id="PF01757">
    <property type="entry name" value="Acyl_transf_3"/>
    <property type="match status" value="1"/>
</dbReference>
<dbReference type="PANTHER" id="PTHR11161:SF0">
    <property type="entry name" value="O-ACYLTRANSFERASE LIKE PROTEIN"/>
    <property type="match status" value="1"/>
</dbReference>
<feature type="transmembrane region" description="Helical" evidence="1">
    <location>
        <begin position="523"/>
        <end position="543"/>
    </location>
</feature>
<evidence type="ECO:0000313" key="4">
    <source>
        <dbReference type="EnsemblMetazoa" id="MESCA011225-PA"/>
    </source>
</evidence>